<comment type="caution">
    <text evidence="2">The sequence shown here is derived from an EMBL/GenBank/DDBJ whole genome shotgun (WGS) entry which is preliminary data.</text>
</comment>
<evidence type="ECO:0000256" key="1">
    <source>
        <dbReference type="SAM" id="SignalP"/>
    </source>
</evidence>
<keyword evidence="3" id="KW-1185">Reference proteome</keyword>
<reference evidence="2 3" key="1">
    <citation type="submission" date="2019-07" db="EMBL/GenBank/DDBJ databases">
        <title>Whole genome shotgun sequence of Segetibacter aerophilus NBRC 106135.</title>
        <authorList>
            <person name="Hosoyama A."/>
            <person name="Uohara A."/>
            <person name="Ohji S."/>
            <person name="Ichikawa N."/>
        </authorList>
    </citation>
    <scope>NUCLEOTIDE SEQUENCE [LARGE SCALE GENOMIC DNA]</scope>
    <source>
        <strain evidence="2 3">NBRC 106135</strain>
    </source>
</reference>
<dbReference type="PROSITE" id="PS51257">
    <property type="entry name" value="PROKAR_LIPOPROTEIN"/>
    <property type="match status" value="1"/>
</dbReference>
<dbReference type="AlphaFoldDB" id="A0A512BJK9"/>
<dbReference type="OrthoDB" id="708305at2"/>
<name>A0A512BJK9_9BACT</name>
<protein>
    <submittedName>
        <fullName evidence="2">Uncharacterized protein</fullName>
    </submittedName>
</protein>
<sequence>MRKIFLPAFVTAIVLLSCTKVDPPAPTPPIPVPTKDTNLSTTTPPVISPTVYVAGDSFDLSSLYLPYPIYWKNGIQVHLPHPGYASGSGMAVSDTVVYVSSGGSYSGNNVTYWKNSVPVDLSDPSITYPTAKGITLSGGNLYTLGGAYINNFDKFVPIYWKNQDAAIKMPTYSSDDGLARAICVSGTDVYIAGSASDLATGYGSSPPCYWKNGKMTFLHLLSPSSEKGFANSIYVSGPDIYVVGEVYPLGSGSGPGWAVYWKNGVPIELTPPGQISVANCVTIVGNDVYIAGGIAGPNRLTRATYWKNGVPTQLDSTYSVANSITVFENDVYVAGNRGVGTALYWKNGTPIILGRGRANAIEVRK</sequence>
<feature type="signal peptide" evidence="1">
    <location>
        <begin position="1"/>
        <end position="19"/>
    </location>
</feature>
<dbReference type="Proteomes" id="UP000321513">
    <property type="component" value="Unassembled WGS sequence"/>
</dbReference>
<dbReference type="EMBL" id="BJYT01000041">
    <property type="protein sequence ID" value="GEO12144.1"/>
    <property type="molecule type" value="Genomic_DNA"/>
</dbReference>
<accession>A0A512BJK9</accession>
<gene>
    <name evidence="2" type="ORF">SAE01_46400</name>
</gene>
<evidence type="ECO:0000313" key="3">
    <source>
        <dbReference type="Proteomes" id="UP000321513"/>
    </source>
</evidence>
<keyword evidence="1" id="KW-0732">Signal</keyword>
<feature type="chain" id="PRO_5021868339" evidence="1">
    <location>
        <begin position="20"/>
        <end position="365"/>
    </location>
</feature>
<dbReference type="RefSeq" id="WP_147206270.1">
    <property type="nucleotide sequence ID" value="NZ_BJYT01000041.1"/>
</dbReference>
<proteinExistence type="predicted"/>
<evidence type="ECO:0000313" key="2">
    <source>
        <dbReference type="EMBL" id="GEO12144.1"/>
    </source>
</evidence>
<organism evidence="2 3">
    <name type="scientific">Segetibacter aerophilus</name>
    <dbReference type="NCBI Taxonomy" id="670293"/>
    <lineage>
        <taxon>Bacteria</taxon>
        <taxon>Pseudomonadati</taxon>
        <taxon>Bacteroidota</taxon>
        <taxon>Chitinophagia</taxon>
        <taxon>Chitinophagales</taxon>
        <taxon>Chitinophagaceae</taxon>
        <taxon>Segetibacter</taxon>
    </lineage>
</organism>